<organism evidence="1 2">
    <name type="scientific">Nitrosomonas supralitoralis</name>
    <dbReference type="NCBI Taxonomy" id="2116706"/>
    <lineage>
        <taxon>Bacteria</taxon>
        <taxon>Pseudomonadati</taxon>
        <taxon>Pseudomonadota</taxon>
        <taxon>Betaproteobacteria</taxon>
        <taxon>Nitrosomonadales</taxon>
        <taxon>Nitrosomonadaceae</taxon>
        <taxon>Nitrosomonas</taxon>
    </lineage>
</organism>
<keyword evidence="2" id="KW-1185">Reference proteome</keyword>
<gene>
    <name evidence="1" type="ORF">C7H79_17230</name>
</gene>
<proteinExistence type="predicted"/>
<reference evidence="1 2" key="1">
    <citation type="submission" date="2018-03" db="EMBL/GenBank/DDBJ databases">
        <title>Draft genome of Nitrosomonas supralitoralis APG5.</title>
        <authorList>
            <person name="Urakawa H."/>
            <person name="Lopez J.V."/>
        </authorList>
    </citation>
    <scope>NUCLEOTIDE SEQUENCE [LARGE SCALE GENOMIC DNA]</scope>
    <source>
        <strain evidence="1 2">APG5</strain>
    </source>
</reference>
<sequence>MEKDHDRQSHWITLALGMAIQALLAEREGEQRVYVVTEETPPEYHWIHDRWPRLRRLPDKFIAENP</sequence>
<dbReference type="AlphaFoldDB" id="A0A2P7NQM9"/>
<comment type="caution">
    <text evidence="1">The sequence shown here is derived from an EMBL/GenBank/DDBJ whole genome shotgun (WGS) entry which is preliminary data.</text>
</comment>
<name>A0A2P7NQM9_9PROT</name>
<dbReference type="Proteomes" id="UP000241912">
    <property type="component" value="Unassembled WGS sequence"/>
</dbReference>
<dbReference type="EMBL" id="PXXU01000173">
    <property type="protein sequence ID" value="PSJ15763.1"/>
    <property type="molecule type" value="Genomic_DNA"/>
</dbReference>
<protein>
    <submittedName>
        <fullName evidence="1">Uncharacterized protein</fullName>
    </submittedName>
</protein>
<evidence type="ECO:0000313" key="1">
    <source>
        <dbReference type="EMBL" id="PSJ15763.1"/>
    </source>
</evidence>
<dbReference type="OrthoDB" id="6717632at2"/>
<accession>A0A2P7NQM9</accession>
<evidence type="ECO:0000313" key="2">
    <source>
        <dbReference type="Proteomes" id="UP000241912"/>
    </source>
</evidence>